<evidence type="ECO:0000313" key="15">
    <source>
        <dbReference type="EMBL" id="KAK8846502.1"/>
    </source>
</evidence>
<evidence type="ECO:0000256" key="4">
    <source>
        <dbReference type="ARBA" id="ARBA00022516"/>
    </source>
</evidence>
<reference evidence="15 16" key="1">
    <citation type="submission" date="2024-04" db="EMBL/GenBank/DDBJ databases">
        <title>Tritrichomonas musculus Genome.</title>
        <authorList>
            <person name="Alves-Ferreira E."/>
            <person name="Grigg M."/>
            <person name="Lorenzi H."/>
            <person name="Galac M."/>
        </authorList>
    </citation>
    <scope>NUCLEOTIDE SEQUENCE [LARGE SCALE GENOMIC DNA]</scope>
    <source>
        <strain evidence="15 16">EAF2021</strain>
    </source>
</reference>
<evidence type="ECO:0000256" key="13">
    <source>
        <dbReference type="SAM" id="Phobius"/>
    </source>
</evidence>
<dbReference type="Pfam" id="PF01553">
    <property type="entry name" value="Acyltransferase"/>
    <property type="match status" value="1"/>
</dbReference>
<proteinExistence type="inferred from homology"/>
<keyword evidence="7 13" id="KW-1133">Transmembrane helix</keyword>
<keyword evidence="6 13" id="KW-0812">Transmembrane</keyword>
<keyword evidence="12" id="KW-0012">Acyltransferase</keyword>
<dbReference type="PANTHER" id="PTHR23063:SF52">
    <property type="entry name" value="LYSOPHOSPHATIDYLCHOLINE ACYLTRANSFERASE"/>
    <property type="match status" value="1"/>
</dbReference>
<evidence type="ECO:0000256" key="5">
    <source>
        <dbReference type="ARBA" id="ARBA00022679"/>
    </source>
</evidence>
<evidence type="ECO:0000256" key="9">
    <source>
        <dbReference type="ARBA" id="ARBA00023136"/>
    </source>
</evidence>
<evidence type="ECO:0000256" key="8">
    <source>
        <dbReference type="ARBA" id="ARBA00023098"/>
    </source>
</evidence>
<evidence type="ECO:0000256" key="7">
    <source>
        <dbReference type="ARBA" id="ARBA00022989"/>
    </source>
</evidence>
<dbReference type="Proteomes" id="UP001470230">
    <property type="component" value="Unassembled WGS sequence"/>
</dbReference>
<sequence length="336" mass="38720">FVLFLSNKHHMVKLYSSTPNYHPELKNQTQLSNVSEEEFMKAWDPRDYKWYHRLFQAFYFIIFLGPIRALIGFSVFILSCCIIDLFRLLVHALNLPFDTGRDICISIANFGFRFLLFSFGILYIKVNGKINPKTRIIISNHTAYVDPMVISCIHHVSVVMKAEVASTAAIRLLMEIVDPVYVNRSVHTGASKLVIERANNFKENPVLIFPEATMNNGDHLLKFHRGAFLTNQKVQPFCIRYWQPLVPHGWNQYAWTEATLPIYLFEVLSMPFTFVSVDILDPITLDVEGKGDINTFTTYAQLYMANHLGVKAITHSSNEIFMCQKESQQQQPSKKN</sequence>
<organism evidence="15 16">
    <name type="scientific">Tritrichomonas musculus</name>
    <dbReference type="NCBI Taxonomy" id="1915356"/>
    <lineage>
        <taxon>Eukaryota</taxon>
        <taxon>Metamonada</taxon>
        <taxon>Parabasalia</taxon>
        <taxon>Tritrichomonadida</taxon>
        <taxon>Tritrichomonadidae</taxon>
        <taxon>Tritrichomonas</taxon>
    </lineage>
</organism>
<feature type="non-terminal residue" evidence="15">
    <location>
        <position position="1"/>
    </location>
</feature>
<evidence type="ECO:0000256" key="11">
    <source>
        <dbReference type="ARBA" id="ARBA00023264"/>
    </source>
</evidence>
<keyword evidence="5" id="KW-0808">Transferase</keyword>
<dbReference type="CDD" id="cd07991">
    <property type="entry name" value="LPLAT_LPCAT1-like"/>
    <property type="match status" value="1"/>
</dbReference>
<evidence type="ECO:0000256" key="1">
    <source>
        <dbReference type="ARBA" id="ARBA00004370"/>
    </source>
</evidence>
<dbReference type="PANTHER" id="PTHR23063">
    <property type="entry name" value="PHOSPHOLIPID ACYLTRANSFERASE"/>
    <property type="match status" value="1"/>
</dbReference>
<dbReference type="InterPro" id="IPR045252">
    <property type="entry name" value="LPCAT1-like"/>
</dbReference>
<evidence type="ECO:0000259" key="14">
    <source>
        <dbReference type="SMART" id="SM00563"/>
    </source>
</evidence>
<keyword evidence="11" id="KW-1208">Phospholipid metabolism</keyword>
<accession>A0ABR2HGC9</accession>
<feature type="domain" description="Phospholipid/glycerol acyltransferase" evidence="14">
    <location>
        <begin position="135"/>
        <end position="242"/>
    </location>
</feature>
<name>A0ABR2HGC9_9EUKA</name>
<keyword evidence="8" id="KW-0443">Lipid metabolism</keyword>
<evidence type="ECO:0000256" key="6">
    <source>
        <dbReference type="ARBA" id="ARBA00022692"/>
    </source>
</evidence>
<keyword evidence="4" id="KW-0444">Lipid biosynthesis</keyword>
<dbReference type="SUPFAM" id="SSF69593">
    <property type="entry name" value="Glycerol-3-phosphate (1)-acyltransferase"/>
    <property type="match status" value="1"/>
</dbReference>
<comment type="subcellular location">
    <subcellularLocation>
        <location evidence="1">Membrane</location>
    </subcellularLocation>
</comment>
<dbReference type="InterPro" id="IPR002123">
    <property type="entry name" value="Plipid/glycerol_acylTrfase"/>
</dbReference>
<evidence type="ECO:0000256" key="12">
    <source>
        <dbReference type="ARBA" id="ARBA00023315"/>
    </source>
</evidence>
<evidence type="ECO:0000313" key="16">
    <source>
        <dbReference type="Proteomes" id="UP001470230"/>
    </source>
</evidence>
<feature type="transmembrane region" description="Helical" evidence="13">
    <location>
        <begin position="58"/>
        <end position="86"/>
    </location>
</feature>
<gene>
    <name evidence="15" type="ORF">M9Y10_020525</name>
</gene>
<evidence type="ECO:0000256" key="10">
    <source>
        <dbReference type="ARBA" id="ARBA00023209"/>
    </source>
</evidence>
<keyword evidence="9 13" id="KW-0472">Membrane</keyword>
<keyword evidence="10" id="KW-0594">Phospholipid biosynthesis</keyword>
<dbReference type="EMBL" id="JAPFFF010000029">
    <property type="protein sequence ID" value="KAK8846502.1"/>
    <property type="molecule type" value="Genomic_DNA"/>
</dbReference>
<comment type="pathway">
    <text evidence="2">Lipid metabolism.</text>
</comment>
<evidence type="ECO:0000256" key="3">
    <source>
        <dbReference type="ARBA" id="ARBA00008655"/>
    </source>
</evidence>
<comment type="caution">
    <text evidence="15">The sequence shown here is derived from an EMBL/GenBank/DDBJ whole genome shotgun (WGS) entry which is preliminary data.</text>
</comment>
<protein>
    <submittedName>
        <fullName evidence="15">Ancient ubiquitous protein 1</fullName>
    </submittedName>
</protein>
<keyword evidence="16" id="KW-1185">Reference proteome</keyword>
<comment type="similarity">
    <text evidence="3">Belongs to the 1-acyl-sn-glycerol-3-phosphate acyltransferase family.</text>
</comment>
<evidence type="ECO:0000256" key="2">
    <source>
        <dbReference type="ARBA" id="ARBA00005189"/>
    </source>
</evidence>
<dbReference type="SMART" id="SM00563">
    <property type="entry name" value="PlsC"/>
    <property type="match status" value="1"/>
</dbReference>